<dbReference type="Proteomes" id="UP001470230">
    <property type="component" value="Unassembled WGS sequence"/>
</dbReference>
<feature type="compositionally biased region" description="Polar residues" evidence="1">
    <location>
        <begin position="788"/>
        <end position="799"/>
    </location>
</feature>
<dbReference type="PANTHER" id="PTHR10663:SF388">
    <property type="entry name" value="GOLGI-SPECIFIC BREFELDIN A-RESISTANCE GUANINE NUCLEOTIDE EXCHANGE FACTOR 1"/>
    <property type="match status" value="1"/>
</dbReference>
<gene>
    <name evidence="3" type="ORF">M9Y10_037966</name>
</gene>
<dbReference type="SMART" id="SM00222">
    <property type="entry name" value="Sec7"/>
    <property type="match status" value="1"/>
</dbReference>
<dbReference type="InterPro" id="IPR023394">
    <property type="entry name" value="Sec7_C_sf"/>
</dbReference>
<feature type="compositionally biased region" description="Basic and acidic residues" evidence="1">
    <location>
        <begin position="1288"/>
        <end position="1307"/>
    </location>
</feature>
<evidence type="ECO:0000313" key="3">
    <source>
        <dbReference type="EMBL" id="KAK8886932.1"/>
    </source>
</evidence>
<dbReference type="PROSITE" id="PS50190">
    <property type="entry name" value="SEC7"/>
    <property type="match status" value="1"/>
</dbReference>
<sequence length="1307" mass="149860">MERRIKEIVSDELHRMQAELRLTSQKSLIAGLQDEILNLRFRIFSEDNPPAVNEIISPFQRMISHPRSTDVITSVAVTSLYVFLKNDLFTTQPDISALVQCLCSCQYQITSEQDCSTLNEQIISIFLLICSDRFSSLLNLESVESIFRYCEQDLRQLTFNCSRSFALTQCLSEISVIITTREDFKSFVSEALLTLYYIADLKSYAGSGWVSRIAAISSFLQIAKRDVTLKYHEIVVYTCIILYQQLTTPDDRSNFVLSLRLFYTVFSRVWKKMPILFSICFELILDFCNSSTVSPLLKSTAFEILIDFVSLPNFPLEFFNNFSTRPFLPDLFKKFITLIMSIANVPSAVPDVQSVAISLISTIVEQLTPKNKNSSENPPMRISIDPQARELFAEELDKYEKLIDFTTKFNQDKNALIKEYSSEETAKLLFIAPGISKDSLGAFFAKNDEIHKKILQNYINLFDFSNLTIDQSIRLFLSSFRIVGEGQIVDRLLDMFSVAFYDSHKDTFFHDAASVHLFSVAWLMLHTSMHNKNVVKKDTLTDFLSLLKGQNNGEDYDTQFLTDIYNSVKRSKILIEEDTKCNSPAFWELQIQRQTIMKLEILEVEPFSETTIRFFREIWQQAAPIYTTLFDHSNEGVDLVLKTFSRCASISSYYQMHDVLDNLVVNLCRFTHTNTKVGLSEESSKKALHTLSNVLFEHGAQIQESWKYFIEMLLDMFRLDVLPEEMRTQINLCSKNSKILIGPTMMMNLSSWHNMAPRKSTPVLSFFRILSSHDSDNESDNSVSTSNGTGSRRNSTVGPSNDLRLMEQRSLIKDCRIHLIIDQSLYFSSQSLSYFLKSLILIAHSYLQDLNDNKAMAEAVACFHWVTQTATVNEERIQPLWKPVFELFSGALSEVQYERTRIFFMQRILTSMFTLINHTWGHKNFREDIISLLEKVASFDTRCLNALLPELIGGTGSFFSLHVQSFAEFMHYQPILTILNASVTAAAAANNTNINTNSNDNSNGSLNTSNSNNSLRCDDELLPQPVTLLHTLIEKYNECLSRELPTIDHLQDFYIPLLQTIALFCIKDSSEDVFTRFRDFQIILSFQGIEKQTPQMWDSIFEMVLFPSLARLTTEIPIQTKKNQVNAESNLDTQSLNNGNENMRQRAIMMVRVVFKTFLSAYIYLQELPTFSFIWFKMVQFMMNLMKVNDSDLNECIPEMLGNALLVMKESGVFEQGDDRKQMWLNSVQVIEPLAPSFKSLFHQPLQPPVQPQQQQKQDETQMQMSSPLKVNSISVPSSPQNNGSANQKDEKETGADDQQLEEKTVK</sequence>
<reference evidence="3 4" key="1">
    <citation type="submission" date="2024-04" db="EMBL/GenBank/DDBJ databases">
        <title>Tritrichomonas musculus Genome.</title>
        <authorList>
            <person name="Alves-Ferreira E."/>
            <person name="Grigg M."/>
            <person name="Lorenzi H."/>
            <person name="Galac M."/>
        </authorList>
    </citation>
    <scope>NUCLEOTIDE SEQUENCE [LARGE SCALE GENOMIC DNA]</scope>
    <source>
        <strain evidence="3 4">EAF2021</strain>
    </source>
</reference>
<dbReference type="Gene3D" id="1.10.1000.11">
    <property type="entry name" value="Arf Nucleotide-binding Site Opener,domain 2"/>
    <property type="match status" value="1"/>
</dbReference>
<evidence type="ECO:0000313" key="4">
    <source>
        <dbReference type="Proteomes" id="UP001470230"/>
    </source>
</evidence>
<feature type="compositionally biased region" description="Low complexity" evidence="1">
    <location>
        <begin position="1252"/>
        <end position="1264"/>
    </location>
</feature>
<organism evidence="3 4">
    <name type="scientific">Tritrichomonas musculus</name>
    <dbReference type="NCBI Taxonomy" id="1915356"/>
    <lineage>
        <taxon>Eukaryota</taxon>
        <taxon>Metamonada</taxon>
        <taxon>Parabasalia</taxon>
        <taxon>Tritrichomonadida</taxon>
        <taxon>Tritrichomonadidae</taxon>
        <taxon>Tritrichomonas</taxon>
    </lineage>
</organism>
<name>A0ABR2K7N5_9EUKA</name>
<dbReference type="PANTHER" id="PTHR10663">
    <property type="entry name" value="GUANYL-NUCLEOTIDE EXCHANGE FACTOR"/>
    <property type="match status" value="1"/>
</dbReference>
<proteinExistence type="predicted"/>
<evidence type="ECO:0000259" key="2">
    <source>
        <dbReference type="PROSITE" id="PS50190"/>
    </source>
</evidence>
<comment type="caution">
    <text evidence="3">The sequence shown here is derived from an EMBL/GenBank/DDBJ whole genome shotgun (WGS) entry which is preliminary data.</text>
</comment>
<feature type="domain" description="SEC7" evidence="2">
    <location>
        <begin position="400"/>
        <end position="571"/>
    </location>
</feature>
<feature type="region of interest" description="Disordered" evidence="1">
    <location>
        <begin position="774"/>
        <end position="800"/>
    </location>
</feature>
<dbReference type="CDD" id="cd00171">
    <property type="entry name" value="Sec7"/>
    <property type="match status" value="1"/>
</dbReference>
<feature type="compositionally biased region" description="Polar residues" evidence="1">
    <location>
        <begin position="1265"/>
        <end position="1287"/>
    </location>
</feature>
<protein>
    <recommendedName>
        <fullName evidence="2">SEC7 domain-containing protein</fullName>
    </recommendedName>
</protein>
<accession>A0ABR2K7N5</accession>
<dbReference type="InterPro" id="IPR000904">
    <property type="entry name" value="Sec7_dom"/>
</dbReference>
<evidence type="ECO:0000256" key="1">
    <source>
        <dbReference type="SAM" id="MobiDB-lite"/>
    </source>
</evidence>
<dbReference type="SUPFAM" id="SSF48425">
    <property type="entry name" value="Sec7 domain"/>
    <property type="match status" value="1"/>
</dbReference>
<dbReference type="Pfam" id="PF01369">
    <property type="entry name" value="Sec7"/>
    <property type="match status" value="1"/>
</dbReference>
<dbReference type="EMBL" id="JAPFFF010000006">
    <property type="protein sequence ID" value="KAK8886932.1"/>
    <property type="molecule type" value="Genomic_DNA"/>
</dbReference>
<keyword evidence="4" id="KW-1185">Reference proteome</keyword>
<feature type="region of interest" description="Disordered" evidence="1">
    <location>
        <begin position="1242"/>
        <end position="1307"/>
    </location>
</feature>
<dbReference type="Gene3D" id="1.10.220.20">
    <property type="match status" value="1"/>
</dbReference>
<dbReference type="InterPro" id="IPR035999">
    <property type="entry name" value="Sec7_dom_sf"/>
</dbReference>